<organism evidence="5 6">
    <name type="scientific">Kryptolebias marmoratus</name>
    <name type="common">Mangrove killifish</name>
    <name type="synonym">Rivulus marmoratus</name>
    <dbReference type="NCBI Taxonomy" id="37003"/>
    <lineage>
        <taxon>Eukaryota</taxon>
        <taxon>Metazoa</taxon>
        <taxon>Chordata</taxon>
        <taxon>Craniata</taxon>
        <taxon>Vertebrata</taxon>
        <taxon>Euteleostomi</taxon>
        <taxon>Actinopterygii</taxon>
        <taxon>Neopterygii</taxon>
        <taxon>Teleostei</taxon>
        <taxon>Neoteleostei</taxon>
        <taxon>Acanthomorphata</taxon>
        <taxon>Ovalentaria</taxon>
        <taxon>Atherinomorphae</taxon>
        <taxon>Cyprinodontiformes</taxon>
        <taxon>Rivulidae</taxon>
        <taxon>Kryptolebias</taxon>
    </lineage>
</organism>
<dbReference type="InterPro" id="IPR002413">
    <property type="entry name" value="V5_allergen-like"/>
</dbReference>
<feature type="disulfide bond" evidence="3">
    <location>
        <begin position="206"/>
        <end position="219"/>
    </location>
</feature>
<feature type="disulfide bond" evidence="3">
    <location>
        <begin position="197"/>
        <end position="215"/>
    </location>
</feature>
<comment type="similarity">
    <text evidence="1">Belongs to the CRISP family.</text>
</comment>
<dbReference type="Pfam" id="PF08562">
    <property type="entry name" value="Crisp"/>
    <property type="match status" value="1"/>
</dbReference>
<dbReference type="SMART" id="SM00198">
    <property type="entry name" value="SCP"/>
    <property type="match status" value="1"/>
</dbReference>
<name>A0A3Q3G7W6_KRYMA</name>
<sequence>TPRSLAIPLFTPRQSHVCPESTTVQAEIEDVHNAFRRAVEPPAADMLKMTYSEELAVSAQAWVDRCILSHGPRSTRLLDGYELGENLYFSSSPSSWTEVISTWHAEKSHYLYPDVSTNGQPIGHYTQVVWSGSYQVGCGVTRCPDDIYFYGCHYKRAGNFKTWTPYKVGQPCASCPNDCVDQLCTNPCPYINGFINCPDLKIRNGCNNPLVSKWCPASCNCTTEIIPIY</sequence>
<dbReference type="InterPro" id="IPR042076">
    <property type="entry name" value="Crisp-like_dom"/>
</dbReference>
<dbReference type="FunFam" id="1.10.10.740:FF:000001">
    <property type="entry name" value="Cysteine-rich secretory protein 2"/>
    <property type="match status" value="1"/>
</dbReference>
<protein>
    <submittedName>
        <fullName evidence="5">Cysteine-rich venom protein-like</fullName>
    </submittedName>
</protein>
<reference evidence="5" key="1">
    <citation type="submission" date="2025-08" db="UniProtKB">
        <authorList>
            <consortium name="Ensembl"/>
        </authorList>
    </citation>
    <scope>IDENTIFICATION</scope>
</reference>
<dbReference type="InterPro" id="IPR013871">
    <property type="entry name" value="Cysteine_rich_secretory"/>
</dbReference>
<dbReference type="Gene3D" id="1.10.10.740">
    <property type="entry name" value="Crisp domain"/>
    <property type="match status" value="1"/>
</dbReference>
<dbReference type="PRINTS" id="PR00837">
    <property type="entry name" value="V5TPXLIKE"/>
</dbReference>
<dbReference type="InterPro" id="IPR018244">
    <property type="entry name" value="Allrgn_V5/Tpx1_CS"/>
</dbReference>
<dbReference type="STRING" id="37003.ENSKMAP00000020197"/>
<feature type="domain" description="ShKT" evidence="4">
    <location>
        <begin position="188"/>
        <end position="221"/>
    </location>
</feature>
<dbReference type="AlphaFoldDB" id="A0A3Q3G7W6"/>
<reference evidence="5" key="2">
    <citation type="submission" date="2025-09" db="UniProtKB">
        <authorList>
            <consortium name="Ensembl"/>
        </authorList>
    </citation>
    <scope>IDENTIFICATION</scope>
</reference>
<dbReference type="SUPFAM" id="SSF55797">
    <property type="entry name" value="PR-1-like"/>
    <property type="match status" value="1"/>
</dbReference>
<evidence type="ECO:0000313" key="5">
    <source>
        <dbReference type="Ensembl" id="ENSKMAP00000020197.1"/>
    </source>
</evidence>
<dbReference type="Proteomes" id="UP000264800">
    <property type="component" value="Unplaced"/>
</dbReference>
<evidence type="ECO:0000313" key="6">
    <source>
        <dbReference type="Proteomes" id="UP000264800"/>
    </source>
</evidence>
<accession>A0A3Q3G7W6</accession>
<dbReference type="PANTHER" id="PTHR10334">
    <property type="entry name" value="CYSTEINE-RICH SECRETORY PROTEIN-RELATED"/>
    <property type="match status" value="1"/>
</dbReference>
<dbReference type="Ensembl" id="ENSKMAT00000020464.1">
    <property type="protein sequence ID" value="ENSKMAP00000020197.1"/>
    <property type="gene ID" value="ENSKMAG00000015004.1"/>
</dbReference>
<keyword evidence="2 3" id="KW-1015">Disulfide bond</keyword>
<dbReference type="InterPro" id="IPR001283">
    <property type="entry name" value="CRISP-related"/>
</dbReference>
<dbReference type="FunFam" id="3.40.33.10:FF:000005">
    <property type="entry name" value="Cysteine-rich secretory protein 2"/>
    <property type="match status" value="1"/>
</dbReference>
<comment type="caution">
    <text evidence="3">Lacks conserved residue(s) required for the propagation of feature annotation.</text>
</comment>
<dbReference type="PROSITE" id="PS01009">
    <property type="entry name" value="CRISP_1"/>
    <property type="match status" value="1"/>
</dbReference>
<dbReference type="InterPro" id="IPR014044">
    <property type="entry name" value="CAP_dom"/>
</dbReference>
<dbReference type="GO" id="GO:0005576">
    <property type="term" value="C:extracellular region"/>
    <property type="evidence" value="ECO:0007669"/>
    <property type="project" value="InterPro"/>
</dbReference>
<dbReference type="PROSITE" id="PS01010">
    <property type="entry name" value="CRISP_2"/>
    <property type="match status" value="1"/>
</dbReference>
<evidence type="ECO:0000256" key="1">
    <source>
        <dbReference type="ARBA" id="ARBA00009923"/>
    </source>
</evidence>
<dbReference type="OMA" id="IWNSSYK"/>
<dbReference type="InterPro" id="IPR035940">
    <property type="entry name" value="CAP_sf"/>
</dbReference>
<evidence type="ECO:0000256" key="2">
    <source>
        <dbReference type="ARBA" id="ARBA00023157"/>
    </source>
</evidence>
<dbReference type="Pfam" id="PF00188">
    <property type="entry name" value="CAP"/>
    <property type="match status" value="1"/>
</dbReference>
<dbReference type="GeneTree" id="ENSGT00940000156439"/>
<keyword evidence="6" id="KW-1185">Reference proteome</keyword>
<dbReference type="InterPro" id="IPR003582">
    <property type="entry name" value="ShKT_dom"/>
</dbReference>
<proteinExistence type="inferred from homology"/>
<dbReference type="PROSITE" id="PS51670">
    <property type="entry name" value="SHKT"/>
    <property type="match status" value="1"/>
</dbReference>
<evidence type="ECO:0000259" key="4">
    <source>
        <dbReference type="PROSITE" id="PS51670"/>
    </source>
</evidence>
<evidence type="ECO:0000256" key="3">
    <source>
        <dbReference type="PROSITE-ProRule" id="PRU01005"/>
    </source>
</evidence>
<dbReference type="PRINTS" id="PR00838">
    <property type="entry name" value="V5ALLERGEN"/>
</dbReference>
<dbReference type="SUPFAM" id="SSF57546">
    <property type="entry name" value="Crisp domain-like"/>
    <property type="match status" value="1"/>
</dbReference>
<dbReference type="Gene3D" id="3.40.33.10">
    <property type="entry name" value="CAP"/>
    <property type="match status" value="1"/>
</dbReference>